<gene>
    <name evidence="3" type="ORF">GH714_041952</name>
</gene>
<reference evidence="3 4" key="1">
    <citation type="journal article" date="2020" name="Mol. Plant">
        <title>The Chromosome-Based Rubber Tree Genome Provides New Insights into Spurge Genome Evolution and Rubber Biosynthesis.</title>
        <authorList>
            <person name="Liu J."/>
            <person name="Shi C."/>
            <person name="Shi C.C."/>
            <person name="Li W."/>
            <person name="Zhang Q.J."/>
            <person name="Zhang Y."/>
            <person name="Li K."/>
            <person name="Lu H.F."/>
            <person name="Shi C."/>
            <person name="Zhu S.T."/>
            <person name="Xiao Z.Y."/>
            <person name="Nan H."/>
            <person name="Yue Y."/>
            <person name="Zhu X.G."/>
            <person name="Wu Y."/>
            <person name="Hong X.N."/>
            <person name="Fan G.Y."/>
            <person name="Tong Y."/>
            <person name="Zhang D."/>
            <person name="Mao C.L."/>
            <person name="Liu Y.L."/>
            <person name="Hao S.J."/>
            <person name="Liu W.Q."/>
            <person name="Lv M.Q."/>
            <person name="Zhang H.B."/>
            <person name="Liu Y."/>
            <person name="Hu-Tang G.R."/>
            <person name="Wang J.P."/>
            <person name="Wang J.H."/>
            <person name="Sun Y.H."/>
            <person name="Ni S.B."/>
            <person name="Chen W.B."/>
            <person name="Zhang X.C."/>
            <person name="Jiao Y.N."/>
            <person name="Eichler E.E."/>
            <person name="Li G.H."/>
            <person name="Liu X."/>
            <person name="Gao L.Z."/>
        </authorList>
    </citation>
    <scope>NUCLEOTIDE SEQUENCE [LARGE SCALE GENOMIC DNA]</scope>
    <source>
        <strain evidence="4">cv. GT1</strain>
        <tissue evidence="3">Leaf</tissue>
    </source>
</reference>
<dbReference type="PROSITE" id="PS50176">
    <property type="entry name" value="ARM_REPEAT"/>
    <property type="match status" value="1"/>
</dbReference>
<dbReference type="SMART" id="SM00185">
    <property type="entry name" value="ARM"/>
    <property type="match status" value="4"/>
</dbReference>
<sequence length="433" mass="46406">MEDLGMDPVEALQDAIQTLTLQGVDLSGGIVTCVPGESSAKDNPVIHCLERLNELESIPKDRISGDEMDEMAGLFDKLTELCSVEGSGNAAIAVKNGGVELVCSICSKNRWIQDWIQADVQSTETFRSSDGPTILAGILKGESESLDILDCGFNVVAAAATGNEILKESFMELKIDELILQVLNRQNTGNVQSLYDAIRVLLTPDDNRVVASQVYGYARRFVKIGIAGALVDSLCGGLASPSLVSASIALKAVAVNDEICKSIAERGGVDTILKCIDDSSEQGNKTVARTCCSLLSKLAASDSNKSAIIEKGGMERLIQLSGRFSDDPSVLQEVMSIITVLSLRSPNNAARAIEAGAGDLAIQAMLKFPSAQQLQRNSCLMIRNLVVRNPENRTLLLSQGIEKIIRRAKENHETCKDAATDALRDLGLDNYCS</sequence>
<dbReference type="PANTHER" id="PTHR22895:SF0">
    <property type="entry name" value="ARMADILLO REPEAT-CONTAINING PROTEIN 6"/>
    <property type="match status" value="1"/>
</dbReference>
<dbReference type="InterPro" id="IPR011989">
    <property type="entry name" value="ARM-like"/>
</dbReference>
<dbReference type="InterPro" id="IPR016024">
    <property type="entry name" value="ARM-type_fold"/>
</dbReference>
<dbReference type="Proteomes" id="UP000467840">
    <property type="component" value="Chromosome 15"/>
</dbReference>
<keyword evidence="4" id="KW-1185">Reference proteome</keyword>
<dbReference type="InterPro" id="IPR000225">
    <property type="entry name" value="Armadillo"/>
</dbReference>
<evidence type="ECO:0000313" key="3">
    <source>
        <dbReference type="EMBL" id="KAF2316611.1"/>
    </source>
</evidence>
<feature type="repeat" description="ARM" evidence="2">
    <location>
        <begin position="267"/>
        <end position="313"/>
    </location>
</feature>
<comment type="caution">
    <text evidence="3">The sequence shown here is derived from an EMBL/GenBank/DDBJ whole genome shotgun (WGS) entry which is preliminary data.</text>
</comment>
<evidence type="ECO:0000256" key="1">
    <source>
        <dbReference type="ARBA" id="ARBA00022737"/>
    </source>
</evidence>
<dbReference type="SUPFAM" id="SSF48371">
    <property type="entry name" value="ARM repeat"/>
    <property type="match status" value="1"/>
</dbReference>
<evidence type="ECO:0000256" key="2">
    <source>
        <dbReference type="PROSITE-ProRule" id="PRU00259"/>
    </source>
</evidence>
<dbReference type="EMBL" id="JAAGAX010000005">
    <property type="protein sequence ID" value="KAF2316611.1"/>
    <property type="molecule type" value="Genomic_DNA"/>
</dbReference>
<keyword evidence="1" id="KW-0677">Repeat</keyword>
<name>A0A6A6MS24_HEVBR</name>
<evidence type="ECO:0000313" key="4">
    <source>
        <dbReference type="Proteomes" id="UP000467840"/>
    </source>
</evidence>
<dbReference type="AlphaFoldDB" id="A0A6A6MS24"/>
<dbReference type="PANTHER" id="PTHR22895">
    <property type="entry name" value="ARMADILLO REPEAT-CONTAINING PROTEIN 6"/>
    <property type="match status" value="1"/>
</dbReference>
<accession>A0A6A6MS24</accession>
<protein>
    <recommendedName>
        <fullName evidence="5">Armadillo repeat-containing domain-containing protein</fullName>
    </recommendedName>
</protein>
<evidence type="ECO:0008006" key="5">
    <source>
        <dbReference type="Google" id="ProtNLM"/>
    </source>
</evidence>
<dbReference type="Gene3D" id="1.25.10.10">
    <property type="entry name" value="Leucine-rich Repeat Variant"/>
    <property type="match status" value="1"/>
</dbReference>
<proteinExistence type="predicted"/>
<organism evidence="3 4">
    <name type="scientific">Hevea brasiliensis</name>
    <name type="common">Para rubber tree</name>
    <name type="synonym">Siphonia brasiliensis</name>
    <dbReference type="NCBI Taxonomy" id="3981"/>
    <lineage>
        <taxon>Eukaryota</taxon>
        <taxon>Viridiplantae</taxon>
        <taxon>Streptophyta</taxon>
        <taxon>Embryophyta</taxon>
        <taxon>Tracheophyta</taxon>
        <taxon>Spermatophyta</taxon>
        <taxon>Magnoliopsida</taxon>
        <taxon>eudicotyledons</taxon>
        <taxon>Gunneridae</taxon>
        <taxon>Pentapetalae</taxon>
        <taxon>rosids</taxon>
        <taxon>fabids</taxon>
        <taxon>Malpighiales</taxon>
        <taxon>Euphorbiaceae</taxon>
        <taxon>Crotonoideae</taxon>
        <taxon>Micrandreae</taxon>
        <taxon>Hevea</taxon>
    </lineage>
</organism>